<dbReference type="Proteomes" id="UP000023430">
    <property type="component" value="Unassembled WGS sequence"/>
</dbReference>
<sequence>MRILAGEVQEALEVPVTVVNQTGARGTVGTKAVIDAPHDGTTWASGGVQDLGTYEVQGLLDTSLEDWHLFLVVMNAPVLSVGVDTEFQTPQDVAEVMNAEPGKLTVGTSGIPSTAYSAMQAFQSHVGGDFRAVAYDGDAPTMVAVVSGEVMATTQSGPGQAAMIKGERVRPLAVLSDRELTIEGSDPIPPVTEFYPDFNAPGATILVGIFLPSDVPQEVVDRMGALWENEIANSEALQSYASENGSIFNPIHGEEAMDLAQAAVAETAWRLYDDGATEVSPEEVGIPRP</sequence>
<organism evidence="2 3">
    <name type="scientific">Roseivivax isoporae LMG 25204</name>
    <dbReference type="NCBI Taxonomy" id="1449351"/>
    <lineage>
        <taxon>Bacteria</taxon>
        <taxon>Pseudomonadati</taxon>
        <taxon>Pseudomonadota</taxon>
        <taxon>Alphaproteobacteria</taxon>
        <taxon>Rhodobacterales</taxon>
        <taxon>Roseobacteraceae</taxon>
        <taxon>Roseivivax</taxon>
    </lineage>
</organism>
<reference evidence="2 3" key="1">
    <citation type="submission" date="2014-01" db="EMBL/GenBank/DDBJ databases">
        <title>Roseivivax isoporae LMG 25204 Genome Sequencing.</title>
        <authorList>
            <person name="Lai Q."/>
            <person name="Li G."/>
            <person name="Shao Z."/>
        </authorList>
    </citation>
    <scope>NUCLEOTIDE SEQUENCE [LARGE SCALE GENOMIC DNA]</scope>
    <source>
        <strain evidence="2 3">LMG 25204</strain>
    </source>
</reference>
<dbReference type="eggNOG" id="COG3181">
    <property type="taxonomic scope" value="Bacteria"/>
</dbReference>
<comment type="similarity">
    <text evidence="1">Belongs to the UPF0065 (bug) family.</text>
</comment>
<comment type="caution">
    <text evidence="2">The sequence shown here is derived from an EMBL/GenBank/DDBJ whole genome shotgun (WGS) entry which is preliminary data.</text>
</comment>
<dbReference type="PANTHER" id="PTHR42928:SF5">
    <property type="entry name" value="BLR1237 PROTEIN"/>
    <property type="match status" value="1"/>
</dbReference>
<name>X7F4T9_9RHOB</name>
<evidence type="ECO:0000313" key="3">
    <source>
        <dbReference type="Proteomes" id="UP000023430"/>
    </source>
</evidence>
<dbReference type="Pfam" id="PF03401">
    <property type="entry name" value="TctC"/>
    <property type="match status" value="1"/>
</dbReference>
<evidence type="ECO:0000313" key="2">
    <source>
        <dbReference type="EMBL" id="ETX27830.1"/>
    </source>
</evidence>
<proteinExistence type="inferred from homology"/>
<evidence type="ECO:0008006" key="4">
    <source>
        <dbReference type="Google" id="ProtNLM"/>
    </source>
</evidence>
<dbReference type="Gene3D" id="3.40.190.150">
    <property type="entry name" value="Bordetella uptake gene, domain 1"/>
    <property type="match status" value="1"/>
</dbReference>
<dbReference type="STRING" id="1449351.RISW2_10885"/>
<protein>
    <recommendedName>
        <fullName evidence="4">Tripartite tricarboxylate transporter substrate binding protein</fullName>
    </recommendedName>
</protein>
<dbReference type="InterPro" id="IPR005064">
    <property type="entry name" value="BUG"/>
</dbReference>
<evidence type="ECO:0000256" key="1">
    <source>
        <dbReference type="ARBA" id="ARBA00006987"/>
    </source>
</evidence>
<dbReference type="AlphaFoldDB" id="X7F4T9"/>
<dbReference type="EMBL" id="JAME01000026">
    <property type="protein sequence ID" value="ETX27830.1"/>
    <property type="molecule type" value="Genomic_DNA"/>
</dbReference>
<gene>
    <name evidence="2" type="ORF">RISW2_10885</name>
</gene>
<accession>X7F4T9</accession>
<keyword evidence="3" id="KW-1185">Reference proteome</keyword>
<dbReference type="PANTHER" id="PTHR42928">
    <property type="entry name" value="TRICARBOXYLATE-BINDING PROTEIN"/>
    <property type="match status" value="1"/>
</dbReference>
<dbReference type="Gene3D" id="3.40.190.10">
    <property type="entry name" value="Periplasmic binding protein-like II"/>
    <property type="match status" value="1"/>
</dbReference>
<dbReference type="InterPro" id="IPR042100">
    <property type="entry name" value="Bug_dom1"/>
</dbReference>
<dbReference type="PATRIC" id="fig|1449351.3.peg.3233"/>